<sequence>VQIRGRILLKRGGMIRLWVKPTSDDELHIPTGPIARARAQQLQQTMQGLVLRILDEPVTGIHVRNVNIIQIQLEDDQITSF</sequence>
<gene>
    <name evidence="1" type="ORF">CRG98_049635</name>
</gene>
<reference evidence="1 2" key="1">
    <citation type="submission" date="2017-11" db="EMBL/GenBank/DDBJ databases">
        <title>De-novo sequencing of pomegranate (Punica granatum L.) genome.</title>
        <authorList>
            <person name="Akparov Z."/>
            <person name="Amiraslanov A."/>
            <person name="Hajiyeva S."/>
            <person name="Abbasov M."/>
            <person name="Kaur K."/>
            <person name="Hamwieh A."/>
            <person name="Solovyev V."/>
            <person name="Salamov A."/>
            <person name="Braich B."/>
            <person name="Kosarev P."/>
            <person name="Mahmoud A."/>
            <person name="Hajiyev E."/>
            <person name="Babayeva S."/>
            <person name="Izzatullayeva V."/>
            <person name="Mammadov A."/>
            <person name="Mammadov A."/>
            <person name="Sharifova S."/>
            <person name="Ojaghi J."/>
            <person name="Eynullazada K."/>
            <person name="Bayramov B."/>
            <person name="Abdulazimova A."/>
            <person name="Shahmuradov I."/>
        </authorList>
    </citation>
    <scope>NUCLEOTIDE SEQUENCE [LARGE SCALE GENOMIC DNA]</scope>
    <source>
        <strain evidence="2">cv. AG2017</strain>
        <tissue evidence="1">Leaf</tissue>
    </source>
</reference>
<organism evidence="1 2">
    <name type="scientific">Punica granatum</name>
    <name type="common">Pomegranate</name>
    <dbReference type="NCBI Taxonomy" id="22663"/>
    <lineage>
        <taxon>Eukaryota</taxon>
        <taxon>Viridiplantae</taxon>
        <taxon>Streptophyta</taxon>
        <taxon>Embryophyta</taxon>
        <taxon>Tracheophyta</taxon>
        <taxon>Spermatophyta</taxon>
        <taxon>Magnoliopsida</taxon>
        <taxon>eudicotyledons</taxon>
        <taxon>Gunneridae</taxon>
        <taxon>Pentapetalae</taxon>
        <taxon>rosids</taxon>
        <taxon>malvids</taxon>
        <taxon>Myrtales</taxon>
        <taxon>Lythraceae</taxon>
        <taxon>Punica</taxon>
    </lineage>
</organism>
<dbReference type="AlphaFoldDB" id="A0A2I0H7N6"/>
<name>A0A2I0H7N6_PUNGR</name>
<dbReference type="EMBL" id="PGOL01041571">
    <property type="protein sequence ID" value="PKI02492.1"/>
    <property type="molecule type" value="Genomic_DNA"/>
</dbReference>
<feature type="non-terminal residue" evidence="1">
    <location>
        <position position="1"/>
    </location>
</feature>
<keyword evidence="2" id="KW-1185">Reference proteome</keyword>
<evidence type="ECO:0000313" key="1">
    <source>
        <dbReference type="EMBL" id="PKI02492.1"/>
    </source>
</evidence>
<comment type="caution">
    <text evidence="1">The sequence shown here is derived from an EMBL/GenBank/DDBJ whole genome shotgun (WGS) entry which is preliminary data.</text>
</comment>
<evidence type="ECO:0000313" key="2">
    <source>
        <dbReference type="Proteomes" id="UP000233551"/>
    </source>
</evidence>
<accession>A0A2I0H7N6</accession>
<protein>
    <submittedName>
        <fullName evidence="1">Uncharacterized protein</fullName>
    </submittedName>
</protein>
<dbReference type="Proteomes" id="UP000233551">
    <property type="component" value="Unassembled WGS sequence"/>
</dbReference>
<proteinExistence type="predicted"/>